<proteinExistence type="predicted"/>
<dbReference type="AlphaFoldDB" id="A0A227P6J7"/>
<protein>
    <submittedName>
        <fullName evidence="1">Uncharacterized protein</fullName>
    </submittedName>
</protein>
<evidence type="ECO:0000313" key="1">
    <source>
        <dbReference type="EMBL" id="OXG05103.1"/>
    </source>
</evidence>
<dbReference type="Proteomes" id="UP000214684">
    <property type="component" value="Unassembled WGS sequence"/>
</dbReference>
<dbReference type="EMBL" id="MUGS01000027">
    <property type="protein sequence ID" value="OXG05103.1"/>
    <property type="molecule type" value="Genomic_DNA"/>
</dbReference>
<dbReference type="OrthoDB" id="1375729at2"/>
<evidence type="ECO:0000313" key="2">
    <source>
        <dbReference type="Proteomes" id="UP000214684"/>
    </source>
</evidence>
<name>A0A227P6J7_9FLAO</name>
<comment type="caution">
    <text evidence="1">The sequence shown here is derived from an EMBL/GenBank/DDBJ whole genome shotgun (WGS) entry which is preliminary data.</text>
</comment>
<accession>A0A227P6J7</accession>
<keyword evidence="2" id="KW-1185">Reference proteome</keyword>
<gene>
    <name evidence="1" type="ORF">B0A64_13825</name>
</gene>
<organism evidence="1 2">
    <name type="scientific">Flavobacterium araucananum</name>
    <dbReference type="NCBI Taxonomy" id="946678"/>
    <lineage>
        <taxon>Bacteria</taxon>
        <taxon>Pseudomonadati</taxon>
        <taxon>Bacteroidota</taxon>
        <taxon>Flavobacteriia</taxon>
        <taxon>Flavobacteriales</taxon>
        <taxon>Flavobacteriaceae</taxon>
        <taxon>Flavobacterium</taxon>
    </lineage>
</organism>
<reference evidence="1 2" key="1">
    <citation type="submission" date="2016-11" db="EMBL/GenBank/DDBJ databases">
        <title>Whole genomes of Flavobacteriaceae.</title>
        <authorList>
            <person name="Stine C."/>
            <person name="Li C."/>
            <person name="Tadesse D."/>
        </authorList>
    </citation>
    <scope>NUCLEOTIDE SEQUENCE [LARGE SCALE GENOMIC DNA]</scope>
    <source>
        <strain evidence="1 2">DSM 24704</strain>
    </source>
</reference>
<sequence>MFERGDILEAANRELTKGRHFIIYYEGFSQDDFIGGMITHSEINGNLKMDIDHFEILDENGEDYKVIYDDSYIVNAKLIKPHVWGPYTKVGSLSVSGITFFENNIAELEPQTFANYYRRQRNNY</sequence>
<dbReference type="RefSeq" id="WP_089480113.1">
    <property type="nucleotide sequence ID" value="NZ_MUGS01000027.1"/>
</dbReference>